<dbReference type="PANTHER" id="PTHR37252:SF3">
    <property type="entry name" value="POLYADENYLATE-BINDING PROTEIN-INTERACTING PROTEIN 6"/>
    <property type="match status" value="1"/>
</dbReference>
<dbReference type="InterPro" id="IPR041806">
    <property type="entry name" value="CID5/6/7_CUE"/>
</dbReference>
<dbReference type="InterPro" id="IPR038981">
    <property type="entry name" value="CID5/CID6"/>
</dbReference>
<dbReference type="Gene3D" id="1.10.8.10">
    <property type="entry name" value="DNA helicase RuvA subunit, C-terminal domain"/>
    <property type="match status" value="1"/>
</dbReference>
<organism evidence="2 3">
    <name type="scientific">Ricinus communis</name>
    <name type="common">Castor bean</name>
    <dbReference type="NCBI Taxonomy" id="3988"/>
    <lineage>
        <taxon>Eukaryota</taxon>
        <taxon>Viridiplantae</taxon>
        <taxon>Streptophyta</taxon>
        <taxon>Embryophyta</taxon>
        <taxon>Tracheophyta</taxon>
        <taxon>Spermatophyta</taxon>
        <taxon>Magnoliopsida</taxon>
        <taxon>eudicotyledons</taxon>
        <taxon>Gunneridae</taxon>
        <taxon>Pentapetalae</taxon>
        <taxon>rosids</taxon>
        <taxon>fabids</taxon>
        <taxon>Malpighiales</taxon>
        <taxon>Euphorbiaceae</taxon>
        <taxon>Acalyphoideae</taxon>
        <taxon>Acalypheae</taxon>
        <taxon>Ricinus</taxon>
    </lineage>
</organism>
<accession>B9RS89</accession>
<dbReference type="SUPFAM" id="SSF46934">
    <property type="entry name" value="UBA-like"/>
    <property type="match status" value="1"/>
</dbReference>
<dbReference type="KEGG" id="rcu:8272359"/>
<dbReference type="PANTHER" id="PTHR37252">
    <property type="entry name" value="POLYADENYLATE-BINDING PROTEIN-INTERACTING PROTEIN 6"/>
    <property type="match status" value="1"/>
</dbReference>
<evidence type="ECO:0000256" key="1">
    <source>
        <dbReference type="SAM" id="MobiDB-lite"/>
    </source>
</evidence>
<keyword evidence="3" id="KW-1185">Reference proteome</keyword>
<dbReference type="STRING" id="3988.B9RS89"/>
<dbReference type="eggNOG" id="ENOG502S2Y2">
    <property type="taxonomic scope" value="Eukaryota"/>
</dbReference>
<dbReference type="EMBL" id="EQ973807">
    <property type="protein sequence ID" value="EEF45949.1"/>
    <property type="molecule type" value="Genomic_DNA"/>
</dbReference>
<dbReference type="InParanoid" id="B9RS89"/>
<dbReference type="FunCoup" id="B9RS89">
    <property type="interactions" value="1160"/>
</dbReference>
<dbReference type="InterPro" id="IPR009060">
    <property type="entry name" value="UBA-like_sf"/>
</dbReference>
<feature type="region of interest" description="Disordered" evidence="1">
    <location>
        <begin position="17"/>
        <end position="62"/>
    </location>
</feature>
<sequence length="194" mass="20982">MKPGVSRLNPYAASYVPLSKREAAGKTEVPGLTTKSSHAGDQTIWFGPAEHTTQKKQHEKTSDYDLSVLKSHTFHVAYGSSSQNPDDLTEKQTVNEDYDILEFLQASFPGVSDESLNDVYKANKCDLEATIDMLNHLEFDTFEYSENLPDTLDIGDVSELGSLAECASVKLKNVAGEASASSSGTPASNSVVLT</sequence>
<dbReference type="Proteomes" id="UP000008311">
    <property type="component" value="Unassembled WGS sequence"/>
</dbReference>
<reference evidence="3" key="1">
    <citation type="journal article" date="2010" name="Nat. Biotechnol.">
        <title>Draft genome sequence of the oilseed species Ricinus communis.</title>
        <authorList>
            <person name="Chan A.P."/>
            <person name="Crabtree J."/>
            <person name="Zhao Q."/>
            <person name="Lorenzi H."/>
            <person name="Orvis J."/>
            <person name="Puiu D."/>
            <person name="Melake-Berhan A."/>
            <person name="Jones K.M."/>
            <person name="Redman J."/>
            <person name="Chen G."/>
            <person name="Cahoon E.B."/>
            <person name="Gedil M."/>
            <person name="Stanke M."/>
            <person name="Haas B.J."/>
            <person name="Wortman J.R."/>
            <person name="Fraser-Liggett C.M."/>
            <person name="Ravel J."/>
            <person name="Rabinowicz P.D."/>
        </authorList>
    </citation>
    <scope>NUCLEOTIDE SEQUENCE [LARGE SCALE GENOMIC DNA]</scope>
    <source>
        <strain evidence="3">cv. Hale</strain>
    </source>
</reference>
<name>B9RS89_RICCO</name>
<gene>
    <name evidence="2" type="ORF">RCOM_0804420</name>
</gene>
<dbReference type="OrthoDB" id="769720at2759"/>
<dbReference type="AlphaFoldDB" id="B9RS89"/>
<dbReference type="CDD" id="cd14371">
    <property type="entry name" value="CUE_CID7_like"/>
    <property type="match status" value="1"/>
</dbReference>
<protein>
    <recommendedName>
        <fullName evidence="4">CUE domain-containing protein</fullName>
    </recommendedName>
</protein>
<evidence type="ECO:0008006" key="4">
    <source>
        <dbReference type="Google" id="ProtNLM"/>
    </source>
</evidence>
<proteinExistence type="predicted"/>
<evidence type="ECO:0000313" key="2">
    <source>
        <dbReference type="EMBL" id="EEF45949.1"/>
    </source>
</evidence>
<dbReference type="OMA" id="YLANKCD"/>
<evidence type="ECO:0000313" key="3">
    <source>
        <dbReference type="Proteomes" id="UP000008311"/>
    </source>
</evidence>